<keyword evidence="1" id="KW-0472">Membrane</keyword>
<gene>
    <name evidence="2" type="ORF">Q8A49_28190</name>
</gene>
<evidence type="ECO:0000313" key="3">
    <source>
        <dbReference type="Proteomes" id="UP001348641"/>
    </source>
</evidence>
<dbReference type="Proteomes" id="UP001348641">
    <property type="component" value="Unassembled WGS sequence"/>
</dbReference>
<protein>
    <recommendedName>
        <fullName evidence="4">PH domain-containing protein</fullName>
    </recommendedName>
</protein>
<name>A0ABU7KYK2_9ACTN</name>
<feature type="transmembrane region" description="Helical" evidence="1">
    <location>
        <begin position="171"/>
        <end position="194"/>
    </location>
</feature>
<keyword evidence="1" id="KW-1133">Transmembrane helix</keyword>
<evidence type="ECO:0000256" key="1">
    <source>
        <dbReference type="SAM" id="Phobius"/>
    </source>
</evidence>
<proteinExistence type="predicted"/>
<reference evidence="2 3" key="1">
    <citation type="submission" date="2023-07" db="EMBL/GenBank/DDBJ databases">
        <authorList>
            <person name="Girao M."/>
            <person name="Carvalho M.F."/>
        </authorList>
    </citation>
    <scope>NUCLEOTIDE SEQUENCE [LARGE SCALE GENOMIC DNA]</scope>
    <source>
        <strain evidence="2 3">66/93</strain>
    </source>
</reference>
<dbReference type="EMBL" id="JAUUCC010000108">
    <property type="protein sequence ID" value="MEE2054385.1"/>
    <property type="molecule type" value="Genomic_DNA"/>
</dbReference>
<comment type="caution">
    <text evidence="2">The sequence shown here is derived from an EMBL/GenBank/DDBJ whole genome shotgun (WGS) entry which is preliminary data.</text>
</comment>
<evidence type="ECO:0008006" key="4">
    <source>
        <dbReference type="Google" id="ProtNLM"/>
    </source>
</evidence>
<sequence length="201" mass="22259">MSHVQDALVLTPSRRRAWTRLAVAAVPLVTATIGTWLKAGPVAGLIVGGLFAVMVVLLLLHTYRSSIVLTPYEFIEKGLGFQRRRPRGRIARLVRANVVVPRSGANETLYVLDADNDVVIRLYGANYSSQDIDRLVRALAVPCEGPDRPVTYAELARTHPHVLSWVERHPVLMTLTILGVLLLILAVFVLFMLLRDMAGYV</sequence>
<organism evidence="2 3">
    <name type="scientific">Nocardiopsis tropica</name>
    <dbReference type="NCBI Taxonomy" id="109330"/>
    <lineage>
        <taxon>Bacteria</taxon>
        <taxon>Bacillati</taxon>
        <taxon>Actinomycetota</taxon>
        <taxon>Actinomycetes</taxon>
        <taxon>Streptosporangiales</taxon>
        <taxon>Nocardiopsidaceae</taxon>
        <taxon>Nocardiopsis</taxon>
    </lineage>
</organism>
<feature type="transmembrane region" description="Helical" evidence="1">
    <location>
        <begin position="43"/>
        <end position="60"/>
    </location>
</feature>
<feature type="transmembrane region" description="Helical" evidence="1">
    <location>
        <begin position="21"/>
        <end position="37"/>
    </location>
</feature>
<accession>A0ABU7KYK2</accession>
<evidence type="ECO:0000313" key="2">
    <source>
        <dbReference type="EMBL" id="MEE2054385.1"/>
    </source>
</evidence>
<dbReference type="RefSeq" id="WP_330161234.1">
    <property type="nucleotide sequence ID" value="NZ_BAAAJA010000021.1"/>
</dbReference>
<keyword evidence="1" id="KW-0812">Transmembrane</keyword>